<organism evidence="2 3">
    <name type="scientific">Phytophthora megakarya</name>
    <dbReference type="NCBI Taxonomy" id="4795"/>
    <lineage>
        <taxon>Eukaryota</taxon>
        <taxon>Sar</taxon>
        <taxon>Stramenopiles</taxon>
        <taxon>Oomycota</taxon>
        <taxon>Peronosporomycetes</taxon>
        <taxon>Peronosporales</taxon>
        <taxon>Peronosporaceae</taxon>
        <taxon>Phytophthora</taxon>
    </lineage>
</organism>
<evidence type="ECO:0000259" key="1">
    <source>
        <dbReference type="Pfam" id="PF21056"/>
    </source>
</evidence>
<dbReference type="AlphaFoldDB" id="A0A225WJR0"/>
<dbReference type="Pfam" id="PF21056">
    <property type="entry name" value="ZSWIM1-3_RNaseH-like"/>
    <property type="match status" value="1"/>
</dbReference>
<dbReference type="Proteomes" id="UP000198211">
    <property type="component" value="Unassembled WGS sequence"/>
</dbReference>
<comment type="caution">
    <text evidence="2">The sequence shown here is derived from an EMBL/GenBank/DDBJ whole genome shotgun (WGS) entry which is preliminary data.</text>
</comment>
<dbReference type="EMBL" id="NBNE01000815">
    <property type="protein sequence ID" value="OWZ17090.1"/>
    <property type="molecule type" value="Genomic_DNA"/>
</dbReference>
<dbReference type="InterPro" id="IPR048324">
    <property type="entry name" value="ZSWIM1-3_RNaseH-like"/>
</dbReference>
<dbReference type="InterPro" id="IPR052579">
    <property type="entry name" value="Zinc_finger_SWIM"/>
</dbReference>
<proteinExistence type="predicted"/>
<accession>A0A225WJR0</accession>
<sequence>MASLFGDVAICQANGLRFMMYPTWYSVLRASVEVLVQSNIAWRVSFVCFAPFETISLLFLSMTPNRHRLSCGKLDKCGDFLGLPRSGDARLHSWDERFKLFSFMIDDVFGHGQYVQHAFGGELESWNAFKENNPSWDRIRGIMIDKGFGKSKFPLSRILIWHFHVKKYLRTEMAKALYGGRDAVNVDRVKDAVNVMVKPQDENDYDKGLRYMYYFRDGYDDQYQLPKAKRPNLVFLINSWDSCKTKWAVYERGHIPHLGNHTNNRSRSTTRT</sequence>
<dbReference type="PANTHER" id="PTHR31569:SF4">
    <property type="entry name" value="SWIM-TYPE DOMAIN-CONTAINING PROTEIN"/>
    <property type="match status" value="1"/>
</dbReference>
<dbReference type="OrthoDB" id="124789at2759"/>
<protein>
    <recommendedName>
        <fullName evidence="1">ZSWIM1/3 RNaseH-like domain-containing protein</fullName>
    </recommendedName>
</protein>
<evidence type="ECO:0000313" key="2">
    <source>
        <dbReference type="EMBL" id="OWZ17090.1"/>
    </source>
</evidence>
<name>A0A225WJR0_9STRA</name>
<evidence type="ECO:0000313" key="3">
    <source>
        <dbReference type="Proteomes" id="UP000198211"/>
    </source>
</evidence>
<feature type="domain" description="ZSWIM1/3 RNaseH-like" evidence="1">
    <location>
        <begin position="95"/>
        <end position="150"/>
    </location>
</feature>
<keyword evidence="3" id="KW-1185">Reference proteome</keyword>
<gene>
    <name evidence="2" type="ORF">PHMEG_0009009</name>
</gene>
<reference evidence="3" key="1">
    <citation type="submission" date="2017-03" db="EMBL/GenBank/DDBJ databases">
        <title>Phytopthora megakarya and P. palmivora, two closely related causual agents of cacao black pod achieved similar genome size and gene model numbers by different mechanisms.</title>
        <authorList>
            <person name="Ali S."/>
            <person name="Shao J."/>
            <person name="Larry D.J."/>
            <person name="Kronmiller B."/>
            <person name="Shen D."/>
            <person name="Strem M.D."/>
            <person name="Melnick R.L."/>
            <person name="Guiltinan M.J."/>
            <person name="Tyler B.M."/>
            <person name="Meinhardt L.W."/>
            <person name="Bailey B.A."/>
        </authorList>
    </citation>
    <scope>NUCLEOTIDE SEQUENCE [LARGE SCALE GENOMIC DNA]</scope>
    <source>
        <strain evidence="3">zdho120</strain>
    </source>
</reference>
<dbReference type="PANTHER" id="PTHR31569">
    <property type="entry name" value="SWIM-TYPE DOMAIN-CONTAINING PROTEIN"/>
    <property type="match status" value="1"/>
</dbReference>